<feature type="transmembrane region" description="Helical" evidence="7">
    <location>
        <begin position="220"/>
        <end position="240"/>
    </location>
</feature>
<gene>
    <name evidence="9" type="primary">g10165</name>
    <name evidence="9" type="ORF">VP750_LOCUS9146</name>
</gene>
<protein>
    <submittedName>
        <fullName evidence="9">G10165 protein</fullName>
    </submittedName>
</protein>
<accession>A0ABP1G4T0</accession>
<keyword evidence="4 7" id="KW-1133">Transmembrane helix</keyword>
<feature type="transmembrane region" description="Helical" evidence="7">
    <location>
        <begin position="366"/>
        <end position="385"/>
    </location>
</feature>
<feature type="compositionally biased region" description="Polar residues" evidence="6">
    <location>
        <begin position="30"/>
        <end position="40"/>
    </location>
</feature>
<evidence type="ECO:0000256" key="3">
    <source>
        <dbReference type="ARBA" id="ARBA00022692"/>
    </source>
</evidence>
<evidence type="ECO:0000259" key="8">
    <source>
        <dbReference type="PROSITE" id="PS50850"/>
    </source>
</evidence>
<feature type="domain" description="Major facilitator superfamily (MFS) profile" evidence="8">
    <location>
        <begin position="58"/>
        <end position="482"/>
    </location>
</feature>
<dbReference type="EMBL" id="CAXHTA020000017">
    <property type="protein sequence ID" value="CAL5227240.1"/>
    <property type="molecule type" value="Genomic_DNA"/>
</dbReference>
<feature type="region of interest" description="Disordered" evidence="6">
    <location>
        <begin position="491"/>
        <end position="539"/>
    </location>
</feature>
<dbReference type="InterPro" id="IPR020846">
    <property type="entry name" value="MFS_dom"/>
</dbReference>
<feature type="transmembrane region" description="Helical" evidence="7">
    <location>
        <begin position="150"/>
        <end position="171"/>
    </location>
</feature>
<organism evidence="9 10">
    <name type="scientific">Coccomyxa viridis</name>
    <dbReference type="NCBI Taxonomy" id="1274662"/>
    <lineage>
        <taxon>Eukaryota</taxon>
        <taxon>Viridiplantae</taxon>
        <taxon>Chlorophyta</taxon>
        <taxon>core chlorophytes</taxon>
        <taxon>Trebouxiophyceae</taxon>
        <taxon>Trebouxiophyceae incertae sedis</taxon>
        <taxon>Coccomyxaceae</taxon>
        <taxon>Coccomyxa</taxon>
    </lineage>
</organism>
<evidence type="ECO:0000313" key="9">
    <source>
        <dbReference type="EMBL" id="CAL5227240.1"/>
    </source>
</evidence>
<feature type="compositionally biased region" description="Low complexity" evidence="6">
    <location>
        <begin position="491"/>
        <end position="507"/>
    </location>
</feature>
<evidence type="ECO:0000256" key="1">
    <source>
        <dbReference type="ARBA" id="ARBA00004141"/>
    </source>
</evidence>
<reference evidence="9 10" key="1">
    <citation type="submission" date="2024-06" db="EMBL/GenBank/DDBJ databases">
        <authorList>
            <person name="Kraege A."/>
            <person name="Thomma B."/>
        </authorList>
    </citation>
    <scope>NUCLEOTIDE SEQUENCE [LARGE SCALE GENOMIC DNA]</scope>
</reference>
<feature type="compositionally biased region" description="Polar residues" evidence="6">
    <location>
        <begin position="13"/>
        <end position="22"/>
    </location>
</feature>
<feature type="transmembrane region" description="Helical" evidence="7">
    <location>
        <begin position="458"/>
        <end position="481"/>
    </location>
</feature>
<proteinExistence type="predicted"/>
<evidence type="ECO:0000256" key="6">
    <source>
        <dbReference type="SAM" id="MobiDB-lite"/>
    </source>
</evidence>
<comment type="subcellular location">
    <subcellularLocation>
        <location evidence="1">Membrane</location>
        <topology evidence="1">Multi-pass membrane protein</topology>
    </subcellularLocation>
</comment>
<keyword evidence="10" id="KW-1185">Reference proteome</keyword>
<feature type="transmembrane region" description="Helical" evidence="7">
    <location>
        <begin position="92"/>
        <end position="111"/>
    </location>
</feature>
<feature type="transmembrane region" description="Helical" evidence="7">
    <location>
        <begin position="295"/>
        <end position="315"/>
    </location>
</feature>
<comment type="caution">
    <text evidence="9">The sequence shown here is derived from an EMBL/GenBank/DDBJ whole genome shotgun (WGS) entry which is preliminary data.</text>
</comment>
<keyword evidence="3 7" id="KW-0812">Transmembrane</keyword>
<name>A0ABP1G4T0_9CHLO</name>
<feature type="transmembrane region" description="Helical" evidence="7">
    <location>
        <begin position="123"/>
        <end position="143"/>
    </location>
</feature>
<dbReference type="Proteomes" id="UP001497392">
    <property type="component" value="Unassembled WGS sequence"/>
</dbReference>
<dbReference type="InterPro" id="IPR036259">
    <property type="entry name" value="MFS_trans_sf"/>
</dbReference>
<feature type="transmembrane region" description="Helical" evidence="7">
    <location>
        <begin position="335"/>
        <end position="354"/>
    </location>
</feature>
<feature type="compositionally biased region" description="Basic and acidic residues" evidence="6">
    <location>
        <begin position="523"/>
        <end position="539"/>
    </location>
</feature>
<dbReference type="Gene3D" id="1.20.1250.20">
    <property type="entry name" value="MFS general substrate transporter like domains"/>
    <property type="match status" value="1"/>
</dbReference>
<evidence type="ECO:0000256" key="7">
    <source>
        <dbReference type="SAM" id="Phobius"/>
    </source>
</evidence>
<dbReference type="PROSITE" id="PS50850">
    <property type="entry name" value="MFS"/>
    <property type="match status" value="1"/>
</dbReference>
<keyword evidence="5 7" id="KW-0472">Membrane</keyword>
<dbReference type="SUPFAM" id="SSF103473">
    <property type="entry name" value="MFS general substrate transporter"/>
    <property type="match status" value="1"/>
</dbReference>
<feature type="region of interest" description="Disordered" evidence="6">
    <location>
        <begin position="1"/>
        <end position="44"/>
    </location>
</feature>
<sequence length="539" mass="57724">MAGPLDEPAKLGQRTSAEQADTNGHDTEQSSRPPSVFSVSQDDEEMEKRVTRKLHWHIMSRFVMLTVLNHMDRANLAYASVQLNADLGLSDYVYGVGSGIFFLGYMVFQIPSQLVAERVGLPYWIGFLMVGWGITATLMAGLTSSPTHLYLLRFLLGMFEAGTFPAMWAHLTRFYAGGPHLAAAWGFIGAAQPFAQVISGPIASGILLADGAGGLKGWQWLFLIEGLPTILLGVWIFFTLSPTAVGAKFLTPAEQEYVHTHVKEHKERMAKDSGIQSTWYGITCWKVYAQGLASGWAGIMRYGAMFWTPLIVFFIMKGRSSSEGASSEELKHAGAAAAALAGIPYGWSAIVTYLNAWHAKRTGEMYFHLITPLAVGAVALAMLTVSLGRNEYAAFVGLMLAATSQASNPLEWGYPATYLHGPALTSGWAVANCISAYGGIVGPYMIGALKAKFQGYTVPMLVMTCVNSLAVVYFAILLPFLPAKSSKAEAAGGAAAEEGQAPGPTGASAMASPPSRCPSDALLSREDSGKEVKPHKGAE</sequence>
<dbReference type="Pfam" id="PF07690">
    <property type="entry name" value="MFS_1"/>
    <property type="match status" value="1"/>
</dbReference>
<keyword evidence="2" id="KW-0813">Transport</keyword>
<evidence type="ECO:0000256" key="2">
    <source>
        <dbReference type="ARBA" id="ARBA00022448"/>
    </source>
</evidence>
<evidence type="ECO:0000256" key="5">
    <source>
        <dbReference type="ARBA" id="ARBA00023136"/>
    </source>
</evidence>
<evidence type="ECO:0000256" key="4">
    <source>
        <dbReference type="ARBA" id="ARBA00022989"/>
    </source>
</evidence>
<dbReference type="PANTHER" id="PTHR43791:SF36">
    <property type="entry name" value="TRANSPORTER, PUTATIVE (AFU_ORTHOLOGUE AFUA_6G08340)-RELATED"/>
    <property type="match status" value="1"/>
</dbReference>
<dbReference type="InterPro" id="IPR011701">
    <property type="entry name" value="MFS"/>
</dbReference>
<dbReference type="PANTHER" id="PTHR43791">
    <property type="entry name" value="PERMEASE-RELATED"/>
    <property type="match status" value="1"/>
</dbReference>
<feature type="transmembrane region" description="Helical" evidence="7">
    <location>
        <begin position="428"/>
        <end position="446"/>
    </location>
</feature>
<evidence type="ECO:0000313" key="10">
    <source>
        <dbReference type="Proteomes" id="UP001497392"/>
    </source>
</evidence>